<comment type="subcellular location">
    <subcellularLocation>
        <location evidence="2">Synaptic cleft</location>
    </subcellularLocation>
</comment>
<dbReference type="Pfam" id="PF11326">
    <property type="entry name" value="PANTS-like"/>
    <property type="match status" value="1"/>
</dbReference>
<sequence length="187" mass="22099">MLVSFSLESMGNSSNSQTSLGTAGDEAEKENSICRKKSSLWPLRNCDYYKTEFESCNAYKSKVFQRFVYGHTQDCSKWKDYYESCLKFETSKDEEDVANLLEAERERREEWMEGSKANDVWEYRDKPPEEWEQPWDRAEHENRHFTSFFKEYREQCRAPVSKDGKPSNQTKLTPDVIQKGPKITRIL</sequence>
<dbReference type="GeneID" id="106173905"/>
<feature type="region of interest" description="Disordered" evidence="5">
    <location>
        <begin position="1"/>
        <end position="31"/>
    </location>
</feature>
<evidence type="ECO:0000256" key="2">
    <source>
        <dbReference type="ARBA" id="ARBA00043942"/>
    </source>
</evidence>
<evidence type="ECO:0000256" key="5">
    <source>
        <dbReference type="SAM" id="MobiDB-lite"/>
    </source>
</evidence>
<evidence type="ECO:0000313" key="6">
    <source>
        <dbReference type="Proteomes" id="UP000085678"/>
    </source>
</evidence>
<evidence type="ECO:0000256" key="4">
    <source>
        <dbReference type="ARBA" id="ARBA00044235"/>
    </source>
</evidence>
<dbReference type="RefSeq" id="XP_013410691.1">
    <property type="nucleotide sequence ID" value="XM_013555237.2"/>
</dbReference>
<accession>A0A1S3JKN7</accession>
<dbReference type="AlphaFoldDB" id="A0A1S3JKN7"/>
<dbReference type="GO" id="GO:0043083">
    <property type="term" value="C:synaptic cleft"/>
    <property type="evidence" value="ECO:0007669"/>
    <property type="project" value="UniProtKB-SubCell"/>
</dbReference>
<dbReference type="InParanoid" id="A0A1S3JKN7"/>
<reference evidence="7" key="1">
    <citation type="submission" date="2025-08" db="UniProtKB">
        <authorList>
            <consortium name="RefSeq"/>
        </authorList>
    </citation>
    <scope>IDENTIFICATION</scope>
    <source>
        <tissue evidence="7">Gonads</tissue>
    </source>
</reference>
<dbReference type="FunCoup" id="A0A1S3JKN7">
    <property type="interactions" value="49"/>
</dbReference>
<dbReference type="InterPro" id="IPR021475">
    <property type="entry name" value="Pants/Emi1-like"/>
</dbReference>
<protein>
    <recommendedName>
        <fullName evidence="3">Synaptic plasticity regulator PANTS</fullName>
    </recommendedName>
    <alternativeName>
        <fullName evidence="4">Plasticity-associated neural transcript short</fullName>
    </alternativeName>
</protein>
<name>A0A1S3JKN7_LINAN</name>
<dbReference type="KEGG" id="lak:106173905"/>
<dbReference type="PANTHER" id="PTHR28052:SF1">
    <property type="entry name" value="UPF0545 PROTEIN C22ORF39"/>
    <property type="match status" value="1"/>
</dbReference>
<evidence type="ECO:0000256" key="1">
    <source>
        <dbReference type="ARBA" id="ARBA00006412"/>
    </source>
</evidence>
<dbReference type="Proteomes" id="UP000085678">
    <property type="component" value="Unplaced"/>
</dbReference>
<evidence type="ECO:0000313" key="7">
    <source>
        <dbReference type="RefSeq" id="XP_013410691.1"/>
    </source>
</evidence>
<comment type="similarity">
    <text evidence="1">Belongs to the UPF0545 family.</text>
</comment>
<evidence type="ECO:0000256" key="3">
    <source>
        <dbReference type="ARBA" id="ARBA00044072"/>
    </source>
</evidence>
<gene>
    <name evidence="7" type="primary">LOC106173905</name>
</gene>
<proteinExistence type="inferred from homology"/>
<organism evidence="6 7">
    <name type="scientific">Lingula anatina</name>
    <name type="common">Brachiopod</name>
    <name type="synonym">Lingula unguis</name>
    <dbReference type="NCBI Taxonomy" id="7574"/>
    <lineage>
        <taxon>Eukaryota</taxon>
        <taxon>Metazoa</taxon>
        <taxon>Spiralia</taxon>
        <taxon>Lophotrochozoa</taxon>
        <taxon>Brachiopoda</taxon>
        <taxon>Linguliformea</taxon>
        <taxon>Lingulata</taxon>
        <taxon>Lingulida</taxon>
        <taxon>Linguloidea</taxon>
        <taxon>Lingulidae</taxon>
        <taxon>Lingula</taxon>
    </lineage>
</organism>
<dbReference type="OrthoDB" id="5946508at2759"/>
<feature type="compositionally biased region" description="Polar residues" evidence="5">
    <location>
        <begin position="1"/>
        <end position="21"/>
    </location>
</feature>
<dbReference type="PANTHER" id="PTHR28052">
    <property type="entry name" value="UPF0545 PROTEIN C22ORF39"/>
    <property type="match status" value="1"/>
</dbReference>
<keyword evidence="6" id="KW-1185">Reference proteome</keyword>